<dbReference type="RefSeq" id="WP_136424768.1">
    <property type="nucleotide sequence ID" value="NZ_SSSN01000009.1"/>
</dbReference>
<dbReference type="EMBL" id="SSSN01000009">
    <property type="protein sequence ID" value="THG32467.1"/>
    <property type="molecule type" value="Genomic_DNA"/>
</dbReference>
<dbReference type="SFLD" id="SFLDG01135">
    <property type="entry name" value="C1.5.6:_HAD__Beta-PGM__Phospha"/>
    <property type="match status" value="1"/>
</dbReference>
<proteinExistence type="predicted"/>
<name>A0A4V3WTL9_9MICO</name>
<keyword evidence="1" id="KW-0378">Hydrolase</keyword>
<dbReference type="InterPro" id="IPR023198">
    <property type="entry name" value="PGP-like_dom2"/>
</dbReference>
<dbReference type="NCBIfam" id="TIGR01509">
    <property type="entry name" value="HAD-SF-IA-v3"/>
    <property type="match status" value="1"/>
</dbReference>
<dbReference type="InterPro" id="IPR050155">
    <property type="entry name" value="HAD-like_hydrolase_sf"/>
</dbReference>
<organism evidence="1 2">
    <name type="scientific">Orlajensenia flava</name>
    <dbReference type="NCBI Taxonomy" id="2565934"/>
    <lineage>
        <taxon>Bacteria</taxon>
        <taxon>Bacillati</taxon>
        <taxon>Actinomycetota</taxon>
        <taxon>Actinomycetes</taxon>
        <taxon>Micrococcales</taxon>
        <taxon>Microbacteriaceae</taxon>
        <taxon>Orlajensenia</taxon>
    </lineage>
</organism>
<dbReference type="SUPFAM" id="SSF56784">
    <property type="entry name" value="HAD-like"/>
    <property type="match status" value="1"/>
</dbReference>
<dbReference type="PANTHER" id="PTHR43434">
    <property type="entry name" value="PHOSPHOGLYCOLATE PHOSPHATASE"/>
    <property type="match status" value="1"/>
</dbReference>
<dbReference type="PANTHER" id="PTHR43434:SF16">
    <property type="entry name" value="BLL8046 PROTEIN"/>
    <property type="match status" value="1"/>
</dbReference>
<evidence type="ECO:0000313" key="1">
    <source>
        <dbReference type="EMBL" id="THG32467.1"/>
    </source>
</evidence>
<dbReference type="Pfam" id="PF13419">
    <property type="entry name" value="HAD_2"/>
    <property type="match status" value="1"/>
</dbReference>
<dbReference type="NCBIfam" id="TIGR01549">
    <property type="entry name" value="HAD-SF-IA-v1"/>
    <property type="match status" value="1"/>
</dbReference>
<comment type="caution">
    <text evidence="1">The sequence shown here is derived from an EMBL/GenBank/DDBJ whole genome shotgun (WGS) entry which is preliminary data.</text>
</comment>
<keyword evidence="2" id="KW-1185">Reference proteome</keyword>
<dbReference type="InterPro" id="IPR041492">
    <property type="entry name" value="HAD_2"/>
</dbReference>
<dbReference type="Proteomes" id="UP000307380">
    <property type="component" value="Unassembled WGS sequence"/>
</dbReference>
<gene>
    <name evidence="1" type="ORF">E6C70_11915</name>
</gene>
<dbReference type="InterPro" id="IPR023214">
    <property type="entry name" value="HAD_sf"/>
</dbReference>
<protein>
    <submittedName>
        <fullName evidence="1">HAD family hydrolase</fullName>
    </submittedName>
</protein>
<evidence type="ECO:0000313" key="2">
    <source>
        <dbReference type="Proteomes" id="UP000307380"/>
    </source>
</evidence>
<dbReference type="SFLD" id="SFLDS00003">
    <property type="entry name" value="Haloacid_Dehalogenase"/>
    <property type="match status" value="1"/>
</dbReference>
<dbReference type="Gene3D" id="1.10.150.240">
    <property type="entry name" value="Putative phosphatase, domain 2"/>
    <property type="match status" value="1"/>
</dbReference>
<dbReference type="InterPro" id="IPR006439">
    <property type="entry name" value="HAD-SF_hydro_IA"/>
</dbReference>
<dbReference type="SFLD" id="SFLDG01129">
    <property type="entry name" value="C1.5:_HAD__Beta-PGM__Phosphata"/>
    <property type="match status" value="1"/>
</dbReference>
<dbReference type="Gene3D" id="3.40.50.1000">
    <property type="entry name" value="HAD superfamily/HAD-like"/>
    <property type="match status" value="1"/>
</dbReference>
<dbReference type="GO" id="GO:0005829">
    <property type="term" value="C:cytosol"/>
    <property type="evidence" value="ECO:0007669"/>
    <property type="project" value="TreeGrafter"/>
</dbReference>
<dbReference type="OrthoDB" id="9793014at2"/>
<dbReference type="GO" id="GO:0006281">
    <property type="term" value="P:DNA repair"/>
    <property type="evidence" value="ECO:0007669"/>
    <property type="project" value="TreeGrafter"/>
</dbReference>
<sequence>MTDDRIAALFDIDGTLVDSNYLHVAAWQHAFETLGEDVEAWRVHRAIGQDSSLLISSLVGDKEESWVERATDLHATNYTALAPRLRAFDGTRRLLRTLSDRGVVVVLATSASPEELDILLRVIDADDAIDATTNAEDVDAAKPKPDIVEVAVERAGVDASRAVFIGDSVWDMEAAERAGVSPFGVLSGGVAESLLTEAGARIVFENPADLLARLDEIDLFR</sequence>
<dbReference type="AlphaFoldDB" id="A0A4V3WTL9"/>
<dbReference type="GO" id="GO:0008967">
    <property type="term" value="F:phosphoglycolate phosphatase activity"/>
    <property type="evidence" value="ECO:0007669"/>
    <property type="project" value="TreeGrafter"/>
</dbReference>
<dbReference type="InterPro" id="IPR036412">
    <property type="entry name" value="HAD-like_sf"/>
</dbReference>
<accession>A0A4V3WTL9</accession>
<reference evidence="1 2" key="1">
    <citation type="submission" date="2019-04" db="EMBL/GenBank/DDBJ databases">
        <authorList>
            <person name="Jiang L."/>
        </authorList>
    </citation>
    <scope>NUCLEOTIDE SEQUENCE [LARGE SCALE GENOMIC DNA]</scope>
    <source>
        <strain evidence="1 2">YIM 131861</strain>
    </source>
</reference>